<keyword evidence="6" id="KW-1185">Reference proteome</keyword>
<feature type="compositionally biased region" description="Basic residues" evidence="4">
    <location>
        <begin position="85"/>
        <end position="100"/>
    </location>
</feature>
<name>A0A8H3TTF8_9TREE</name>
<comment type="caution">
    <text evidence="5">The sequence shown here is derived from an EMBL/GenBank/DDBJ whole genome shotgun (WGS) entry which is preliminary data.</text>
</comment>
<evidence type="ECO:0000256" key="3">
    <source>
        <dbReference type="ARBA" id="ARBA00023274"/>
    </source>
</evidence>
<organism evidence="5 6">
    <name type="scientific">Naganishia liquefaciens</name>
    <dbReference type="NCBI Taxonomy" id="104408"/>
    <lineage>
        <taxon>Eukaryota</taxon>
        <taxon>Fungi</taxon>
        <taxon>Dikarya</taxon>
        <taxon>Basidiomycota</taxon>
        <taxon>Agaricomycotina</taxon>
        <taxon>Tremellomycetes</taxon>
        <taxon>Filobasidiales</taxon>
        <taxon>Filobasidiaceae</taxon>
        <taxon>Naganishia</taxon>
    </lineage>
</organism>
<evidence type="ECO:0000256" key="2">
    <source>
        <dbReference type="ARBA" id="ARBA00022980"/>
    </source>
</evidence>
<dbReference type="PANTHER" id="PTHR14503:SF4">
    <property type="entry name" value="LARGE RIBOSOMAL SUBUNIT PROTEIN BL34M"/>
    <property type="match status" value="1"/>
</dbReference>
<dbReference type="OrthoDB" id="431691at2759"/>
<dbReference type="Pfam" id="PF00468">
    <property type="entry name" value="Ribosomal_L34"/>
    <property type="match status" value="1"/>
</dbReference>
<dbReference type="Proteomes" id="UP000620104">
    <property type="component" value="Unassembled WGS sequence"/>
</dbReference>
<dbReference type="InterPro" id="IPR000271">
    <property type="entry name" value="Ribosomal_bL34"/>
</dbReference>
<keyword evidence="2" id="KW-0689">Ribosomal protein</keyword>
<dbReference type="GO" id="GO:0006412">
    <property type="term" value="P:translation"/>
    <property type="evidence" value="ECO:0007669"/>
    <property type="project" value="InterPro"/>
</dbReference>
<proteinExistence type="inferred from homology"/>
<accession>A0A8H3TTF8</accession>
<reference evidence="5" key="1">
    <citation type="submission" date="2020-07" db="EMBL/GenBank/DDBJ databases">
        <title>Draft Genome Sequence of a Deep-Sea Yeast, Naganishia (Cryptococcus) liquefaciens strain N6.</title>
        <authorList>
            <person name="Han Y.W."/>
            <person name="Kajitani R."/>
            <person name="Morimoto H."/>
            <person name="Parhat M."/>
            <person name="Tsubouchi H."/>
            <person name="Bakenova O."/>
            <person name="Ogata M."/>
            <person name="Argunhan B."/>
            <person name="Aoki R."/>
            <person name="Kajiwara S."/>
            <person name="Itoh T."/>
            <person name="Iwasaki H."/>
        </authorList>
    </citation>
    <scope>NUCLEOTIDE SEQUENCE</scope>
    <source>
        <strain evidence="5">N6</strain>
    </source>
</reference>
<evidence type="ECO:0008006" key="7">
    <source>
        <dbReference type="Google" id="ProtNLM"/>
    </source>
</evidence>
<dbReference type="GO" id="GO:0005762">
    <property type="term" value="C:mitochondrial large ribosomal subunit"/>
    <property type="evidence" value="ECO:0007669"/>
    <property type="project" value="TreeGrafter"/>
</dbReference>
<dbReference type="PANTHER" id="PTHR14503">
    <property type="entry name" value="MITOCHONDRIAL RIBOSOMAL PROTEIN 34 FAMILY MEMBER"/>
    <property type="match status" value="1"/>
</dbReference>
<dbReference type="GO" id="GO:0003735">
    <property type="term" value="F:structural constituent of ribosome"/>
    <property type="evidence" value="ECO:0007669"/>
    <property type="project" value="InterPro"/>
</dbReference>
<dbReference type="Gene3D" id="1.10.287.3980">
    <property type="match status" value="1"/>
</dbReference>
<evidence type="ECO:0000256" key="4">
    <source>
        <dbReference type="SAM" id="MobiDB-lite"/>
    </source>
</evidence>
<feature type="region of interest" description="Disordered" evidence="4">
    <location>
        <begin position="79"/>
        <end position="105"/>
    </location>
</feature>
<evidence type="ECO:0000313" key="5">
    <source>
        <dbReference type="EMBL" id="GHJ86915.1"/>
    </source>
</evidence>
<dbReference type="EMBL" id="BLZA01000019">
    <property type="protein sequence ID" value="GHJ86915.1"/>
    <property type="molecule type" value="Genomic_DNA"/>
</dbReference>
<comment type="similarity">
    <text evidence="1">Belongs to the bacterial ribosomal protein bL34 family.</text>
</comment>
<evidence type="ECO:0000313" key="6">
    <source>
        <dbReference type="Proteomes" id="UP000620104"/>
    </source>
</evidence>
<sequence>MPRIHPITGLFRALNAPTTLLRATTTTTISAVTRTPSLLTALRSTPTSTMTALIPSLLRPRRPSSSPILSQLRFRSYGAEYQPSQRKRKRKHGFLARRRGAGKDGLAMLTRRRKHGRRFLSH</sequence>
<dbReference type="AlphaFoldDB" id="A0A8H3TTF8"/>
<protein>
    <recommendedName>
        <fullName evidence="7">50S ribosomal protein L34</fullName>
    </recommendedName>
</protein>
<keyword evidence="3" id="KW-0687">Ribonucleoprotein</keyword>
<gene>
    <name evidence="5" type="ORF">NliqN6_3317</name>
</gene>
<evidence type="ECO:0000256" key="1">
    <source>
        <dbReference type="ARBA" id="ARBA00010111"/>
    </source>
</evidence>